<sequence>MKFKRVLAMAVTAVMTCSLLAGCGSSKTGAGSSESADSAGSGTEQNAAAADTGSGEKTNLKFYIWSDEENYISKVVEQYNAQSDSVHVEMISIANDSYDGRKLSNGIFLNAVSNHVILKIRMVLMEGGRIYVSDIN</sequence>
<gene>
    <name evidence="3" type="ORF">BEH84_05258</name>
</gene>
<dbReference type="PATRIC" id="fig|1432052.3.peg.5823"/>
<organism evidence="3 4">
    <name type="scientific">Eisenbergiella tayi</name>
    <dbReference type="NCBI Taxonomy" id="1432052"/>
    <lineage>
        <taxon>Bacteria</taxon>
        <taxon>Bacillati</taxon>
        <taxon>Bacillota</taxon>
        <taxon>Clostridia</taxon>
        <taxon>Lachnospirales</taxon>
        <taxon>Lachnospiraceae</taxon>
        <taxon>Eisenbergiella</taxon>
    </lineage>
</organism>
<evidence type="ECO:0000256" key="1">
    <source>
        <dbReference type="SAM" id="MobiDB-lite"/>
    </source>
</evidence>
<proteinExistence type="predicted"/>
<feature type="signal peptide" evidence="2">
    <location>
        <begin position="1"/>
        <end position="21"/>
    </location>
</feature>
<reference evidence="3 4" key="1">
    <citation type="submission" date="2016-07" db="EMBL/GenBank/DDBJ databases">
        <title>Characterization of isolates of Eisenbergiella tayi derived from blood cultures, using whole genome sequencing.</title>
        <authorList>
            <person name="Burdz T."/>
            <person name="Wiebe D."/>
            <person name="Huynh C."/>
            <person name="Bernard K."/>
        </authorList>
    </citation>
    <scope>NUCLEOTIDE SEQUENCE [LARGE SCALE GENOMIC DNA]</scope>
    <source>
        <strain evidence="3 4">NML 120489</strain>
    </source>
</reference>
<dbReference type="RefSeq" id="WP_069158874.1">
    <property type="nucleotide sequence ID" value="NZ_DBFYTC010000108.1"/>
</dbReference>
<evidence type="ECO:0000313" key="3">
    <source>
        <dbReference type="EMBL" id="ODM07935.1"/>
    </source>
</evidence>
<accession>A0A1E3AGR7</accession>
<feature type="region of interest" description="Disordered" evidence="1">
    <location>
        <begin position="31"/>
        <end position="53"/>
    </location>
</feature>
<dbReference type="Proteomes" id="UP000095003">
    <property type="component" value="Unassembled WGS sequence"/>
</dbReference>
<evidence type="ECO:0000313" key="4">
    <source>
        <dbReference type="Proteomes" id="UP000095003"/>
    </source>
</evidence>
<dbReference type="AlphaFoldDB" id="A0A1E3AGR7"/>
<feature type="compositionally biased region" description="Low complexity" evidence="1">
    <location>
        <begin position="31"/>
        <end position="42"/>
    </location>
</feature>
<dbReference type="GeneID" id="93301149"/>
<feature type="chain" id="PRO_5039474244" evidence="2">
    <location>
        <begin position="22"/>
        <end position="136"/>
    </location>
</feature>
<dbReference type="EMBL" id="MCGI01000006">
    <property type="protein sequence ID" value="ODM07935.1"/>
    <property type="molecule type" value="Genomic_DNA"/>
</dbReference>
<keyword evidence="2" id="KW-0732">Signal</keyword>
<evidence type="ECO:0000256" key="2">
    <source>
        <dbReference type="SAM" id="SignalP"/>
    </source>
</evidence>
<name>A0A1E3AGR7_9FIRM</name>
<comment type="caution">
    <text evidence="3">The sequence shown here is derived from an EMBL/GenBank/DDBJ whole genome shotgun (WGS) entry which is preliminary data.</text>
</comment>
<dbReference type="PROSITE" id="PS51257">
    <property type="entry name" value="PROKAR_LIPOPROTEIN"/>
    <property type="match status" value="1"/>
</dbReference>
<protein>
    <submittedName>
        <fullName evidence="3">Uncharacterized protein</fullName>
    </submittedName>
</protein>